<organism evidence="7 8">
    <name type="scientific">Comamonas koreensis</name>
    <dbReference type="NCBI Taxonomy" id="160825"/>
    <lineage>
        <taxon>Bacteria</taxon>
        <taxon>Pseudomonadati</taxon>
        <taxon>Pseudomonadota</taxon>
        <taxon>Betaproteobacteria</taxon>
        <taxon>Burkholderiales</taxon>
        <taxon>Comamonadaceae</taxon>
        <taxon>Comamonas</taxon>
    </lineage>
</organism>
<dbReference type="GO" id="GO:0005886">
    <property type="term" value="C:plasma membrane"/>
    <property type="evidence" value="ECO:0007669"/>
    <property type="project" value="TreeGrafter"/>
</dbReference>
<comment type="caution">
    <text evidence="7">The sequence shown here is derived from an EMBL/GenBank/DDBJ whole genome shotgun (WGS) entry which is preliminary data.</text>
</comment>
<protein>
    <submittedName>
        <fullName evidence="7">Bax inhibitor-1 family protein</fullName>
    </submittedName>
</protein>
<feature type="transmembrane region" description="Helical" evidence="6">
    <location>
        <begin position="62"/>
        <end position="80"/>
    </location>
</feature>
<sequence>MNFPEYAGHGGGLTEANSRGQFIKAAYSHLAVAILAFAVLSFGLYASGASFAMLKMLGVSKWGWLAVMGAFMVVAWLATNAADNSESTGVQYLALGGFVFAESLIFAPMLAMASIIAPGSIQAASVATLALVAGLTFTAFTSKRDFSFLGGFLKIGGLVAIGIILAGVVFGFKLGIWFSGAMVLFAGACVLYDTSQIMRHYPVDRPAGAALHLFASVAMLFWYVLRLIMQLGGSDD</sequence>
<dbReference type="Proteomes" id="UP001199260">
    <property type="component" value="Unassembled WGS sequence"/>
</dbReference>
<gene>
    <name evidence="7" type="ORF">LPW39_19490</name>
</gene>
<keyword evidence="5 6" id="KW-0472">Membrane</keyword>
<evidence type="ECO:0000313" key="7">
    <source>
        <dbReference type="EMBL" id="MCD2167310.1"/>
    </source>
</evidence>
<feature type="transmembrane region" description="Helical" evidence="6">
    <location>
        <begin position="26"/>
        <end position="47"/>
    </location>
</feature>
<dbReference type="EMBL" id="JAJNCT010000028">
    <property type="protein sequence ID" value="MCD2167310.1"/>
    <property type="molecule type" value="Genomic_DNA"/>
</dbReference>
<comment type="subcellular location">
    <subcellularLocation>
        <location evidence="1">Membrane</location>
        <topology evidence="1">Multi-pass membrane protein</topology>
    </subcellularLocation>
</comment>
<keyword evidence="8" id="KW-1185">Reference proteome</keyword>
<reference evidence="7 8" key="1">
    <citation type="submission" date="2021-11" db="EMBL/GenBank/DDBJ databases">
        <title>Genome sequence.</title>
        <authorList>
            <person name="Sun Q."/>
        </authorList>
    </citation>
    <scope>NUCLEOTIDE SEQUENCE [LARGE SCALE GENOMIC DNA]</scope>
    <source>
        <strain evidence="7 8">KCTC 12005</strain>
    </source>
</reference>
<feature type="transmembrane region" description="Helical" evidence="6">
    <location>
        <begin position="92"/>
        <end position="115"/>
    </location>
</feature>
<feature type="transmembrane region" description="Helical" evidence="6">
    <location>
        <begin position="152"/>
        <end position="170"/>
    </location>
</feature>
<accession>A0AAW4Y1Q5</accession>
<evidence type="ECO:0000313" key="8">
    <source>
        <dbReference type="Proteomes" id="UP001199260"/>
    </source>
</evidence>
<dbReference type="AlphaFoldDB" id="A0AAW4Y1Q5"/>
<dbReference type="Pfam" id="PF01027">
    <property type="entry name" value="Bax1-I"/>
    <property type="match status" value="1"/>
</dbReference>
<keyword evidence="3 6" id="KW-0812">Transmembrane</keyword>
<dbReference type="PANTHER" id="PTHR23291:SF50">
    <property type="entry name" value="PROTEIN LIFEGUARD 4"/>
    <property type="match status" value="1"/>
</dbReference>
<evidence type="ECO:0000256" key="5">
    <source>
        <dbReference type="ARBA" id="ARBA00023136"/>
    </source>
</evidence>
<dbReference type="InterPro" id="IPR006214">
    <property type="entry name" value="Bax_inhibitor_1-related"/>
</dbReference>
<evidence type="ECO:0000256" key="4">
    <source>
        <dbReference type="ARBA" id="ARBA00022989"/>
    </source>
</evidence>
<dbReference type="PANTHER" id="PTHR23291">
    <property type="entry name" value="BAX INHIBITOR-RELATED"/>
    <property type="match status" value="1"/>
</dbReference>
<evidence type="ECO:0000256" key="1">
    <source>
        <dbReference type="ARBA" id="ARBA00004141"/>
    </source>
</evidence>
<feature type="transmembrane region" description="Helical" evidence="6">
    <location>
        <begin position="207"/>
        <end position="225"/>
    </location>
</feature>
<evidence type="ECO:0000256" key="2">
    <source>
        <dbReference type="ARBA" id="ARBA00010350"/>
    </source>
</evidence>
<comment type="similarity">
    <text evidence="2 6">Belongs to the BI1 family.</text>
</comment>
<evidence type="ECO:0000256" key="3">
    <source>
        <dbReference type="ARBA" id="ARBA00022692"/>
    </source>
</evidence>
<name>A0AAW4Y1Q5_9BURK</name>
<dbReference type="RefSeq" id="WP_230778909.1">
    <property type="nucleotide sequence ID" value="NZ_JAJNCT010000028.1"/>
</dbReference>
<evidence type="ECO:0000256" key="6">
    <source>
        <dbReference type="RuleBase" id="RU004379"/>
    </source>
</evidence>
<keyword evidence="4 6" id="KW-1133">Transmembrane helix</keyword>
<proteinExistence type="inferred from homology"/>
<feature type="transmembrane region" description="Helical" evidence="6">
    <location>
        <begin position="121"/>
        <end position="140"/>
    </location>
</feature>
<feature type="transmembrane region" description="Helical" evidence="6">
    <location>
        <begin position="176"/>
        <end position="195"/>
    </location>
</feature>